<proteinExistence type="predicted"/>
<evidence type="ECO:0008006" key="3">
    <source>
        <dbReference type="Google" id="ProtNLM"/>
    </source>
</evidence>
<gene>
    <name evidence="2" type="ORF">ENU54_04245</name>
</gene>
<feature type="transmembrane region" description="Helical" evidence="1">
    <location>
        <begin position="107"/>
        <end position="129"/>
    </location>
</feature>
<feature type="transmembrane region" description="Helical" evidence="1">
    <location>
        <begin position="78"/>
        <end position="95"/>
    </location>
</feature>
<accession>A0A7V4A108</accession>
<keyword evidence="1" id="KW-0812">Transmembrane</keyword>
<name>A0A7V4A108_9DEIN</name>
<protein>
    <recommendedName>
        <fullName evidence="3">DUF1385 domain-containing protein</fullName>
    </recommendedName>
</protein>
<dbReference type="EMBL" id="DTCX01000242">
    <property type="protein sequence ID" value="HGL49798.1"/>
    <property type="molecule type" value="Genomic_DNA"/>
</dbReference>
<evidence type="ECO:0000256" key="1">
    <source>
        <dbReference type="SAM" id="Phobius"/>
    </source>
</evidence>
<dbReference type="AlphaFoldDB" id="A0A7V4A108"/>
<evidence type="ECO:0000313" key="2">
    <source>
        <dbReference type="EMBL" id="HGL49798.1"/>
    </source>
</evidence>
<organism evidence="2">
    <name type="scientific">Thermus tengchongensis</name>
    <dbReference type="NCBI Taxonomy" id="1214928"/>
    <lineage>
        <taxon>Bacteria</taxon>
        <taxon>Thermotogati</taxon>
        <taxon>Deinococcota</taxon>
        <taxon>Deinococci</taxon>
        <taxon>Thermales</taxon>
        <taxon>Thermaceae</taxon>
        <taxon>Thermus</taxon>
    </lineage>
</organism>
<comment type="caution">
    <text evidence="2">The sequence shown here is derived from an EMBL/GenBank/DDBJ whole genome shotgun (WGS) entry which is preliminary data.</text>
</comment>
<feature type="transmembrane region" description="Helical" evidence="1">
    <location>
        <begin position="175"/>
        <end position="203"/>
    </location>
</feature>
<sequence>MPNTRDAAPKVLSGMADPLGFVLTVDRGEGLERLEFYRYRFKRRLLRHDDPVMDFLEGLAERHPLVDRLLDLVEPTRFVLFGFMGLALLVLNAFFPPPAERIPLQAWAALLPLALLFAAFLHLSGAASWHGLEHKAANFLEEHFRSPGPTDEESVYRGLKKTSVLHLWCGSLDSFLFLGSLVFFGSLLPLNAALVLAPLPIVFRHPESLRKVLLPLQRLTVREPGERRLRFVAKALSEYLQGLEGPEPMRTEKAW</sequence>
<keyword evidence="1" id="KW-0472">Membrane</keyword>
<reference evidence="2" key="1">
    <citation type="journal article" date="2020" name="mSystems">
        <title>Genome- and Community-Level Interaction Insights into Carbon Utilization and Element Cycling Functions of Hydrothermarchaeota in Hydrothermal Sediment.</title>
        <authorList>
            <person name="Zhou Z."/>
            <person name="Liu Y."/>
            <person name="Xu W."/>
            <person name="Pan J."/>
            <person name="Luo Z.H."/>
            <person name="Li M."/>
        </authorList>
    </citation>
    <scope>NUCLEOTIDE SEQUENCE [LARGE SCALE GENOMIC DNA]</scope>
    <source>
        <strain evidence="2">SpSt-679</strain>
    </source>
</reference>
<keyword evidence="1" id="KW-1133">Transmembrane helix</keyword>